<evidence type="ECO:0000256" key="8">
    <source>
        <dbReference type="PIRSR" id="PIRSR001365-2"/>
    </source>
</evidence>
<keyword evidence="4 5" id="KW-0456">Lyase</keyword>
<dbReference type="Gene3D" id="3.20.20.70">
    <property type="entry name" value="Aldolase class I"/>
    <property type="match status" value="1"/>
</dbReference>
<evidence type="ECO:0000256" key="1">
    <source>
        <dbReference type="ARBA" id="ARBA00001446"/>
    </source>
</evidence>
<dbReference type="HAMAP" id="MF_00694">
    <property type="entry name" value="KDGDH"/>
    <property type="match status" value="1"/>
</dbReference>
<protein>
    <recommendedName>
        <fullName evidence="5">Probable 5-dehydro-4-deoxyglucarate dehydratase</fullName>
        <ecNumber evidence="5">4.2.1.41</ecNumber>
    </recommendedName>
    <alternativeName>
        <fullName evidence="5">5-keto-4-deoxy-glucarate dehydratase</fullName>
        <shortName evidence="5">KDGDH</shortName>
    </alternativeName>
</protein>
<evidence type="ECO:0000256" key="6">
    <source>
        <dbReference type="PIRNR" id="PIRNR001365"/>
    </source>
</evidence>
<dbReference type="SUPFAM" id="SSF51569">
    <property type="entry name" value="Aldolase"/>
    <property type="match status" value="1"/>
</dbReference>
<feature type="active site" description="Proton donor/acceptor" evidence="7">
    <location>
        <position position="151"/>
    </location>
</feature>
<name>A0A2P7BBC9_9HYPH</name>
<evidence type="ECO:0000256" key="4">
    <source>
        <dbReference type="ARBA" id="ARBA00023239"/>
    </source>
</evidence>
<dbReference type="PANTHER" id="PTHR12128">
    <property type="entry name" value="DIHYDRODIPICOLINATE SYNTHASE"/>
    <property type="match status" value="1"/>
</dbReference>
<evidence type="ECO:0000256" key="2">
    <source>
        <dbReference type="ARBA" id="ARBA00004983"/>
    </source>
</evidence>
<comment type="caution">
    <text evidence="9">The sequence shown here is derived from an EMBL/GenBank/DDBJ whole genome shotgun (WGS) entry which is preliminary data.</text>
</comment>
<proteinExistence type="inferred from homology"/>
<feature type="active site" description="Schiff-base intermediate with substrate" evidence="7">
    <location>
        <position position="177"/>
    </location>
</feature>
<dbReference type="GO" id="GO:0008840">
    <property type="term" value="F:4-hydroxy-tetrahydrodipicolinate synthase activity"/>
    <property type="evidence" value="ECO:0007669"/>
    <property type="project" value="TreeGrafter"/>
</dbReference>
<dbReference type="NCBIfam" id="NF002958">
    <property type="entry name" value="PRK03620.1"/>
    <property type="match status" value="1"/>
</dbReference>
<comment type="catalytic activity">
    <reaction evidence="1 5">
        <text>5-dehydro-4-deoxy-D-glucarate + H(+) = 2,5-dioxopentanoate + CO2 + H2O</text>
        <dbReference type="Rhea" id="RHEA:24608"/>
        <dbReference type="ChEBI" id="CHEBI:15377"/>
        <dbReference type="ChEBI" id="CHEBI:15378"/>
        <dbReference type="ChEBI" id="CHEBI:16526"/>
        <dbReference type="ChEBI" id="CHEBI:42819"/>
        <dbReference type="ChEBI" id="CHEBI:58136"/>
        <dbReference type="EC" id="4.2.1.41"/>
    </reaction>
</comment>
<evidence type="ECO:0000313" key="9">
    <source>
        <dbReference type="EMBL" id="PSH63777.1"/>
    </source>
</evidence>
<reference evidence="10" key="1">
    <citation type="submission" date="2017-11" db="EMBL/GenBank/DDBJ databases">
        <authorList>
            <person name="Kuznetsova I."/>
            <person name="Sazanova A."/>
            <person name="Chirak E."/>
            <person name="Safronova V."/>
            <person name="Willems A."/>
        </authorList>
    </citation>
    <scope>NUCLEOTIDE SEQUENCE [LARGE SCALE GENOMIC DNA]</scope>
    <source>
        <strain evidence="10">STM 196</strain>
    </source>
</reference>
<evidence type="ECO:0000313" key="10">
    <source>
        <dbReference type="Proteomes" id="UP000241444"/>
    </source>
</evidence>
<dbReference type="InterPro" id="IPR013785">
    <property type="entry name" value="Aldolase_TIM"/>
</dbReference>
<dbReference type="InterPro" id="IPR017655">
    <property type="entry name" value="Dehydro-deoxyglucarate_dehyd"/>
</dbReference>
<dbReference type="NCBIfam" id="TIGR03249">
    <property type="entry name" value="KdgD"/>
    <property type="match status" value="1"/>
</dbReference>
<dbReference type="EMBL" id="PGGO01000023">
    <property type="protein sequence ID" value="PSH63777.1"/>
    <property type="molecule type" value="Genomic_DNA"/>
</dbReference>
<dbReference type="GO" id="GO:0042838">
    <property type="term" value="P:D-glucarate catabolic process"/>
    <property type="evidence" value="ECO:0007669"/>
    <property type="project" value="UniProtKB-UniRule"/>
</dbReference>
<organism evidence="9 10">
    <name type="scientific">Phyllobacterium brassicacearum</name>
    <dbReference type="NCBI Taxonomy" id="314235"/>
    <lineage>
        <taxon>Bacteria</taxon>
        <taxon>Pseudomonadati</taxon>
        <taxon>Pseudomonadota</taxon>
        <taxon>Alphaproteobacteria</taxon>
        <taxon>Hyphomicrobiales</taxon>
        <taxon>Phyllobacteriaceae</taxon>
        <taxon>Phyllobacterium</taxon>
    </lineage>
</organism>
<dbReference type="Proteomes" id="UP000241444">
    <property type="component" value="Unassembled WGS sequence"/>
</dbReference>
<dbReference type="AlphaFoldDB" id="A0A2P7BBC9"/>
<evidence type="ECO:0000256" key="3">
    <source>
        <dbReference type="ARBA" id="ARBA00007592"/>
    </source>
</evidence>
<dbReference type="SMART" id="SM01130">
    <property type="entry name" value="DHDPS"/>
    <property type="match status" value="1"/>
</dbReference>
<gene>
    <name evidence="9" type="primary">kdgD</name>
    <name evidence="9" type="ORF">CU102_23265</name>
</gene>
<feature type="binding site" evidence="8">
    <location>
        <position position="64"/>
    </location>
    <ligand>
        <name>pyruvate</name>
        <dbReference type="ChEBI" id="CHEBI:15361"/>
    </ligand>
</feature>
<keyword evidence="10" id="KW-1185">Reference proteome</keyword>
<evidence type="ECO:0000256" key="7">
    <source>
        <dbReference type="PIRSR" id="PIRSR001365-1"/>
    </source>
</evidence>
<dbReference type="PIRSF" id="PIRSF001365">
    <property type="entry name" value="DHDPS"/>
    <property type="match status" value="1"/>
</dbReference>
<dbReference type="GO" id="GO:0047448">
    <property type="term" value="F:5-dehydro-4-deoxyglucarate dehydratase activity"/>
    <property type="evidence" value="ECO:0007669"/>
    <property type="project" value="UniProtKB-UniRule"/>
</dbReference>
<dbReference type="OrthoDB" id="8995637at2"/>
<accession>A0A2P7BBC9</accession>
<comment type="similarity">
    <text evidence="3 5 6">Belongs to the DapA family.</text>
</comment>
<dbReference type="Pfam" id="PF00701">
    <property type="entry name" value="DHDPS"/>
    <property type="match status" value="1"/>
</dbReference>
<dbReference type="UniPathway" id="UPA00564">
    <property type="reaction ID" value="UER00628"/>
</dbReference>
<evidence type="ECO:0000256" key="5">
    <source>
        <dbReference type="HAMAP-Rule" id="MF_00694"/>
    </source>
</evidence>
<dbReference type="PANTHER" id="PTHR12128:SF19">
    <property type="entry name" value="5-DEHYDRO-4-DEOXYGLUCARATE DEHYDRATASE 2-RELATED"/>
    <property type="match status" value="1"/>
</dbReference>
<dbReference type="InterPro" id="IPR002220">
    <property type="entry name" value="DapA-like"/>
</dbReference>
<dbReference type="RefSeq" id="WP_106713476.1">
    <property type="nucleotide sequence ID" value="NZ_PGGO01000023.1"/>
</dbReference>
<dbReference type="CDD" id="cd00951">
    <property type="entry name" value="KDGDH"/>
    <property type="match status" value="1"/>
</dbReference>
<dbReference type="EC" id="4.2.1.41" evidence="5"/>
<sequence length="313" mass="33792">MNYNSTNRLAYDPLALKSVLSSGLMSFPLTDFDEQGEFDPAGYRARLEWLMPYSATVLFAAGGTGEGFSLTLAEHAQVIRAAVETCGSHTPIIAGAGYSTRLAVEMARNAQAAGAAGILLLPHYLTEANQQGLAAHIETVCRSVDIGVIVYNRNVCRLSADTLERLVDRNPNLIGFKDGIGEIEAVTEIRSRLGDRLSYLGGLPTAEVYAEAYNAAGFPVYSSAVFNFIPKTAMAFYGAVRSGDRNTTERLLKEFFLPYIAIRNRAGGYAVSIVKAGARLVGRPAGPVRPPLTDCSKQDHKDLQVLIERLGPQ</sequence>
<comment type="pathway">
    <text evidence="2 5">Carbohydrate acid metabolism; D-glucarate degradation; 2,5-dioxopentanoate from D-glucarate: step 2/2.</text>
</comment>